<accession>A0A139AYC9</accession>
<dbReference type="PROSITE" id="PS50118">
    <property type="entry name" value="HMG_BOX_2"/>
    <property type="match status" value="1"/>
</dbReference>
<dbReference type="GO" id="GO:0005634">
    <property type="term" value="C:nucleus"/>
    <property type="evidence" value="ECO:0007669"/>
    <property type="project" value="UniProtKB-UniRule"/>
</dbReference>
<evidence type="ECO:0000313" key="4">
    <source>
        <dbReference type="EMBL" id="KXS21752.1"/>
    </source>
</evidence>
<sequence length="175" mass="20335">MFFQRAEVDLAALVASSPCRPDFVLLQLPAGKNQLREFMFGREGGKRRHRRRRVDTKPPRCPNAFLLYRRSLRLETRRYGIDSLPFAEQSKLLAAWWQSENEEIRKHYQKMYTQAQMEHREIFSLGDPAPVQANPDETPSKDRSGYYDLLSPTSQMAQEGSPLDDGMDLPIPFLF</sequence>
<organism evidence="4 5">
    <name type="scientific">Gonapodya prolifera (strain JEL478)</name>
    <name type="common">Monoblepharis prolifera</name>
    <dbReference type="NCBI Taxonomy" id="1344416"/>
    <lineage>
        <taxon>Eukaryota</taxon>
        <taxon>Fungi</taxon>
        <taxon>Fungi incertae sedis</taxon>
        <taxon>Chytridiomycota</taxon>
        <taxon>Chytridiomycota incertae sedis</taxon>
        <taxon>Monoblepharidomycetes</taxon>
        <taxon>Monoblepharidales</taxon>
        <taxon>Gonapodyaceae</taxon>
        <taxon>Gonapodya</taxon>
    </lineage>
</organism>
<keyword evidence="1" id="KW-0539">Nucleus</keyword>
<keyword evidence="1" id="KW-0238">DNA-binding</keyword>
<dbReference type="InterPro" id="IPR036910">
    <property type="entry name" value="HMG_box_dom_sf"/>
</dbReference>
<protein>
    <recommendedName>
        <fullName evidence="3">HMG box domain-containing protein</fullName>
    </recommendedName>
</protein>
<feature type="region of interest" description="Disordered" evidence="2">
    <location>
        <begin position="126"/>
        <end position="165"/>
    </location>
</feature>
<dbReference type="GO" id="GO:0003677">
    <property type="term" value="F:DNA binding"/>
    <property type="evidence" value="ECO:0007669"/>
    <property type="project" value="UniProtKB-UniRule"/>
</dbReference>
<evidence type="ECO:0000256" key="2">
    <source>
        <dbReference type="SAM" id="MobiDB-lite"/>
    </source>
</evidence>
<gene>
    <name evidence="4" type="ORF">M427DRAFT_277796</name>
</gene>
<dbReference type="SUPFAM" id="SSF47095">
    <property type="entry name" value="HMG-box"/>
    <property type="match status" value="1"/>
</dbReference>
<name>A0A139AYC9_GONPJ</name>
<dbReference type="OrthoDB" id="6247875at2759"/>
<reference evidence="4 5" key="1">
    <citation type="journal article" date="2015" name="Genome Biol. Evol.">
        <title>Phylogenomic analyses indicate that early fungi evolved digesting cell walls of algal ancestors of land plants.</title>
        <authorList>
            <person name="Chang Y."/>
            <person name="Wang S."/>
            <person name="Sekimoto S."/>
            <person name="Aerts A.L."/>
            <person name="Choi C."/>
            <person name="Clum A."/>
            <person name="LaButti K.M."/>
            <person name="Lindquist E.A."/>
            <person name="Yee Ngan C."/>
            <person name="Ohm R.A."/>
            <person name="Salamov A.A."/>
            <person name="Grigoriev I.V."/>
            <person name="Spatafora J.W."/>
            <person name="Berbee M.L."/>
        </authorList>
    </citation>
    <scope>NUCLEOTIDE SEQUENCE [LARGE SCALE GENOMIC DNA]</scope>
    <source>
        <strain evidence="4 5">JEL478</strain>
    </source>
</reference>
<proteinExistence type="predicted"/>
<feature type="DNA-binding region" description="HMG box" evidence="1">
    <location>
        <begin position="58"/>
        <end position="121"/>
    </location>
</feature>
<evidence type="ECO:0000313" key="5">
    <source>
        <dbReference type="Proteomes" id="UP000070544"/>
    </source>
</evidence>
<dbReference type="EMBL" id="KQ965732">
    <property type="protein sequence ID" value="KXS21752.1"/>
    <property type="molecule type" value="Genomic_DNA"/>
</dbReference>
<dbReference type="Gene3D" id="1.10.30.10">
    <property type="entry name" value="High mobility group box domain"/>
    <property type="match status" value="1"/>
</dbReference>
<evidence type="ECO:0000259" key="3">
    <source>
        <dbReference type="PROSITE" id="PS50118"/>
    </source>
</evidence>
<dbReference type="AlphaFoldDB" id="A0A139AYC9"/>
<keyword evidence="5" id="KW-1185">Reference proteome</keyword>
<dbReference type="Proteomes" id="UP000070544">
    <property type="component" value="Unassembled WGS sequence"/>
</dbReference>
<evidence type="ECO:0000256" key="1">
    <source>
        <dbReference type="PROSITE-ProRule" id="PRU00267"/>
    </source>
</evidence>
<dbReference type="SMART" id="SM00398">
    <property type="entry name" value="HMG"/>
    <property type="match status" value="1"/>
</dbReference>
<dbReference type="InterPro" id="IPR009071">
    <property type="entry name" value="HMG_box_dom"/>
</dbReference>
<feature type="domain" description="HMG box" evidence="3">
    <location>
        <begin position="58"/>
        <end position="121"/>
    </location>
</feature>